<dbReference type="Gene3D" id="1.20.1280.50">
    <property type="match status" value="1"/>
</dbReference>
<keyword evidence="1" id="KW-0175">Coiled coil</keyword>
<feature type="coiled-coil region" evidence="1">
    <location>
        <begin position="6"/>
        <end position="33"/>
    </location>
</feature>
<dbReference type="SUPFAM" id="SSF81383">
    <property type="entry name" value="F-box domain"/>
    <property type="match status" value="1"/>
</dbReference>
<evidence type="ECO:0000313" key="3">
    <source>
        <dbReference type="EMBL" id="RXW16438.1"/>
    </source>
</evidence>
<reference evidence="3 4" key="1">
    <citation type="submission" date="2019-01" db="EMBL/GenBank/DDBJ databases">
        <title>Draft genome sequence of Psathyrella aberdarensis IHI B618.</title>
        <authorList>
            <person name="Buettner E."/>
            <person name="Kellner H."/>
        </authorList>
    </citation>
    <scope>NUCLEOTIDE SEQUENCE [LARGE SCALE GENOMIC DNA]</scope>
    <source>
        <strain evidence="3 4">IHI B618</strain>
    </source>
</reference>
<accession>A0A4V1Q2V8</accession>
<dbReference type="Proteomes" id="UP000290288">
    <property type="component" value="Unassembled WGS sequence"/>
</dbReference>
<name>A0A4V1Q2V8_9AGAR</name>
<proteinExistence type="predicted"/>
<gene>
    <name evidence="3" type="ORF">EST38_g9424</name>
</gene>
<dbReference type="STRING" id="2316362.A0A4V1Q2V8"/>
<sequence>MDPNKKLNAQAVREQVDRRIAELESEIRALKTHRNTVAATSQLPPEILSNIFNVLGRVMGDGYSKPSWTRVNQVCRHWRAVALDCPALWSDLMFVGGNPAFTEVMLQRSKNAPLSVKFDAYSPPFNDILCKIVSQTSRLRDVELRQGSNTTPLDLPKILSSFESTAPILEKLVLEGVELDNWTRSDKYHTIPANFLQDGAPSLQHLDITRLAIHWDALPISITLTHLQLENVETRPTRKAFSESLAKLLRLETIKLSACLPHSGGASQPDSLPVILPSLRTLELQDLTAELRQFFSMTQIPEEARVHIKLCDRNPESESPGSLFSALRASWILPKDMVVEAAGDSAQPSILDLRIVDASRIKCWFSNHDLPPNFDVENPPASLVVSRGSPSIGIHLLLKAIAEHLDLSSLQSLKFDYFPLTKQTLALFKDLTKLDKIAIWNSHSTLSKFLGILEKKKGHALSFPSMRTIELRGIDFDEDPIGGSSTAVRALAAALKNLRKSHPTIERFTMTQCVNFLEKHWEALCKALPDEVKVYWDEVELCVAHSGW</sequence>
<dbReference type="InterPro" id="IPR001810">
    <property type="entry name" value="F-box_dom"/>
</dbReference>
<dbReference type="InterPro" id="IPR032675">
    <property type="entry name" value="LRR_dom_sf"/>
</dbReference>
<protein>
    <recommendedName>
        <fullName evidence="2">F-box domain-containing protein</fullName>
    </recommendedName>
</protein>
<keyword evidence="4" id="KW-1185">Reference proteome</keyword>
<evidence type="ECO:0000259" key="2">
    <source>
        <dbReference type="Pfam" id="PF12937"/>
    </source>
</evidence>
<dbReference type="PANTHER" id="PTHR38926:SF5">
    <property type="entry name" value="F-BOX AND LEUCINE-RICH REPEAT PROTEIN 6"/>
    <property type="match status" value="1"/>
</dbReference>
<evidence type="ECO:0000313" key="4">
    <source>
        <dbReference type="Proteomes" id="UP000290288"/>
    </source>
</evidence>
<dbReference type="PANTHER" id="PTHR38926">
    <property type="entry name" value="F-BOX DOMAIN CONTAINING PROTEIN, EXPRESSED"/>
    <property type="match status" value="1"/>
</dbReference>
<dbReference type="OrthoDB" id="3268380at2759"/>
<comment type="caution">
    <text evidence="3">The sequence shown here is derived from an EMBL/GenBank/DDBJ whole genome shotgun (WGS) entry which is preliminary data.</text>
</comment>
<dbReference type="SUPFAM" id="SSF52047">
    <property type="entry name" value="RNI-like"/>
    <property type="match status" value="1"/>
</dbReference>
<dbReference type="AlphaFoldDB" id="A0A4V1Q2V8"/>
<dbReference type="Pfam" id="PF12937">
    <property type="entry name" value="F-box-like"/>
    <property type="match status" value="1"/>
</dbReference>
<dbReference type="EMBL" id="SDEE01000438">
    <property type="protein sequence ID" value="RXW16438.1"/>
    <property type="molecule type" value="Genomic_DNA"/>
</dbReference>
<organism evidence="3 4">
    <name type="scientific">Candolleomyces aberdarensis</name>
    <dbReference type="NCBI Taxonomy" id="2316362"/>
    <lineage>
        <taxon>Eukaryota</taxon>
        <taxon>Fungi</taxon>
        <taxon>Dikarya</taxon>
        <taxon>Basidiomycota</taxon>
        <taxon>Agaricomycotina</taxon>
        <taxon>Agaricomycetes</taxon>
        <taxon>Agaricomycetidae</taxon>
        <taxon>Agaricales</taxon>
        <taxon>Agaricineae</taxon>
        <taxon>Psathyrellaceae</taxon>
        <taxon>Candolleomyces</taxon>
    </lineage>
</organism>
<dbReference type="InterPro" id="IPR036047">
    <property type="entry name" value="F-box-like_dom_sf"/>
</dbReference>
<dbReference type="Gene3D" id="3.80.10.10">
    <property type="entry name" value="Ribonuclease Inhibitor"/>
    <property type="match status" value="1"/>
</dbReference>
<feature type="domain" description="F-box" evidence="2">
    <location>
        <begin position="41"/>
        <end position="92"/>
    </location>
</feature>
<evidence type="ECO:0000256" key="1">
    <source>
        <dbReference type="SAM" id="Coils"/>
    </source>
</evidence>